<dbReference type="EMBL" id="JBHSNC010000012">
    <property type="protein sequence ID" value="MFC5528722.1"/>
    <property type="molecule type" value="Genomic_DNA"/>
</dbReference>
<organism evidence="1 2">
    <name type="scientific">Cohnella yongneupensis</name>
    <dbReference type="NCBI Taxonomy" id="425006"/>
    <lineage>
        <taxon>Bacteria</taxon>
        <taxon>Bacillati</taxon>
        <taxon>Bacillota</taxon>
        <taxon>Bacilli</taxon>
        <taxon>Bacillales</taxon>
        <taxon>Paenibacillaceae</taxon>
        <taxon>Cohnella</taxon>
    </lineage>
</organism>
<sequence length="178" mass="20568">MAKRSIIFALMVTLLLIAGCSNGSKMEWQTKDFGILTFDYPKDWVMPDNPDEQFYTFISREPYKPYLGVQDSVIMILGEKTEDAKDFIQRFYVDDGKIISESEELVGGYQAKRIETEKTEEAEEDQAIIHTIAYEVNTQSPLTVVVSIQYKDGYKDDVEIFEHLVKSIQFDPKKRQTL</sequence>
<dbReference type="PROSITE" id="PS51257">
    <property type="entry name" value="PROKAR_LIPOPROTEIN"/>
    <property type="match status" value="1"/>
</dbReference>
<name>A0ABW0QYP7_9BACL</name>
<protein>
    <recommendedName>
        <fullName evidence="3">PsbP C-terminal domain-containing protein</fullName>
    </recommendedName>
</protein>
<evidence type="ECO:0008006" key="3">
    <source>
        <dbReference type="Google" id="ProtNLM"/>
    </source>
</evidence>
<reference evidence="2" key="1">
    <citation type="journal article" date="2019" name="Int. J. Syst. Evol. Microbiol.">
        <title>The Global Catalogue of Microorganisms (GCM) 10K type strain sequencing project: providing services to taxonomists for standard genome sequencing and annotation.</title>
        <authorList>
            <consortium name="The Broad Institute Genomics Platform"/>
            <consortium name="The Broad Institute Genome Sequencing Center for Infectious Disease"/>
            <person name="Wu L."/>
            <person name="Ma J."/>
        </authorList>
    </citation>
    <scope>NUCLEOTIDE SEQUENCE [LARGE SCALE GENOMIC DNA]</scope>
    <source>
        <strain evidence="2">CGMCC 1.18578</strain>
    </source>
</reference>
<proteinExistence type="predicted"/>
<accession>A0ABW0QYP7</accession>
<evidence type="ECO:0000313" key="2">
    <source>
        <dbReference type="Proteomes" id="UP001596108"/>
    </source>
</evidence>
<gene>
    <name evidence="1" type="ORF">ACFPQ4_04540</name>
</gene>
<dbReference type="Proteomes" id="UP001596108">
    <property type="component" value="Unassembled WGS sequence"/>
</dbReference>
<keyword evidence="2" id="KW-1185">Reference proteome</keyword>
<dbReference type="RefSeq" id="WP_378110583.1">
    <property type="nucleotide sequence ID" value="NZ_JBHSNC010000012.1"/>
</dbReference>
<comment type="caution">
    <text evidence="1">The sequence shown here is derived from an EMBL/GenBank/DDBJ whole genome shotgun (WGS) entry which is preliminary data.</text>
</comment>
<evidence type="ECO:0000313" key="1">
    <source>
        <dbReference type="EMBL" id="MFC5528722.1"/>
    </source>
</evidence>